<keyword evidence="1" id="KW-1185">Reference proteome</keyword>
<dbReference type="Proteomes" id="UP000036681">
    <property type="component" value="Unplaced"/>
</dbReference>
<evidence type="ECO:0000313" key="1">
    <source>
        <dbReference type="Proteomes" id="UP000036681"/>
    </source>
</evidence>
<reference evidence="2" key="1">
    <citation type="submission" date="2017-02" db="UniProtKB">
        <authorList>
            <consortium name="WormBaseParasite"/>
        </authorList>
    </citation>
    <scope>IDENTIFICATION</scope>
</reference>
<proteinExistence type="predicted"/>
<name>A0A0M3IMS7_ASCLU</name>
<organism evidence="1 2">
    <name type="scientific">Ascaris lumbricoides</name>
    <name type="common">Giant roundworm</name>
    <dbReference type="NCBI Taxonomy" id="6252"/>
    <lineage>
        <taxon>Eukaryota</taxon>
        <taxon>Metazoa</taxon>
        <taxon>Ecdysozoa</taxon>
        <taxon>Nematoda</taxon>
        <taxon>Chromadorea</taxon>
        <taxon>Rhabditida</taxon>
        <taxon>Spirurina</taxon>
        <taxon>Ascaridomorpha</taxon>
        <taxon>Ascaridoidea</taxon>
        <taxon>Ascarididae</taxon>
        <taxon>Ascaris</taxon>
    </lineage>
</organism>
<evidence type="ECO:0000313" key="2">
    <source>
        <dbReference type="WBParaSite" id="ALUE_0002005501-mRNA-1"/>
    </source>
</evidence>
<accession>A0A0M3IMS7</accession>
<dbReference type="AlphaFoldDB" id="A0A0M3IMS7"/>
<protein>
    <submittedName>
        <fullName evidence="2">F-box domain-containing protein</fullName>
    </submittedName>
</protein>
<sequence length="225" mass="25568">MLQSLQEMTVQIHEGSTQVDSIDRVISSIVQRFPNIDINMELHASNSDEIYAQLNAFSKMELKKLKLICVSYEPARISLTLIAHLLKQRNITVHNFTLRDWCIVCEPNEALFHNKLNTFRISSCNIESVDSLSSALLKTVMLAENDSSLGGINVLNNSTENGKKLDETNTIESAQCFIERLEVAGQCFFHGLDYLNEKAHVEFEHRILSKIPLLEIDCSEIYYCV</sequence>
<dbReference type="WBParaSite" id="ALUE_0002005501-mRNA-1">
    <property type="protein sequence ID" value="ALUE_0002005501-mRNA-1"/>
    <property type="gene ID" value="ALUE_0002005501"/>
</dbReference>